<dbReference type="EMBL" id="JBHRYA010000007">
    <property type="protein sequence ID" value="MFC3716594.1"/>
    <property type="molecule type" value="Genomic_DNA"/>
</dbReference>
<evidence type="ECO:0000313" key="3">
    <source>
        <dbReference type="Proteomes" id="UP001595705"/>
    </source>
</evidence>
<name>A0ABV7XP25_9GAMM</name>
<dbReference type="Proteomes" id="UP001595705">
    <property type="component" value="Unassembled WGS sequence"/>
</dbReference>
<accession>A0ABV7XP25</accession>
<keyword evidence="1" id="KW-0732">Signal</keyword>
<gene>
    <name evidence="2" type="ORF">ACFONC_10560</name>
</gene>
<organism evidence="2 3">
    <name type="scientific">Luteimonas soli</name>
    <dbReference type="NCBI Taxonomy" id="1648966"/>
    <lineage>
        <taxon>Bacteria</taxon>
        <taxon>Pseudomonadati</taxon>
        <taxon>Pseudomonadota</taxon>
        <taxon>Gammaproteobacteria</taxon>
        <taxon>Lysobacterales</taxon>
        <taxon>Lysobacteraceae</taxon>
        <taxon>Luteimonas</taxon>
    </lineage>
</organism>
<evidence type="ECO:0000313" key="2">
    <source>
        <dbReference type="EMBL" id="MFC3716594.1"/>
    </source>
</evidence>
<dbReference type="RefSeq" id="WP_386743863.1">
    <property type="nucleotide sequence ID" value="NZ_JBHRYA010000007.1"/>
</dbReference>
<evidence type="ECO:0000256" key="1">
    <source>
        <dbReference type="SAM" id="SignalP"/>
    </source>
</evidence>
<proteinExistence type="predicted"/>
<comment type="caution">
    <text evidence="2">The sequence shown here is derived from an EMBL/GenBank/DDBJ whole genome shotgun (WGS) entry which is preliminary data.</text>
</comment>
<reference evidence="3" key="1">
    <citation type="journal article" date="2019" name="Int. J. Syst. Evol. Microbiol.">
        <title>The Global Catalogue of Microorganisms (GCM) 10K type strain sequencing project: providing services to taxonomists for standard genome sequencing and annotation.</title>
        <authorList>
            <consortium name="The Broad Institute Genomics Platform"/>
            <consortium name="The Broad Institute Genome Sequencing Center for Infectious Disease"/>
            <person name="Wu L."/>
            <person name="Ma J."/>
        </authorList>
    </citation>
    <scope>NUCLEOTIDE SEQUENCE [LARGE SCALE GENOMIC DNA]</scope>
    <source>
        <strain evidence="3">KCTC 42441</strain>
    </source>
</reference>
<keyword evidence="3" id="KW-1185">Reference proteome</keyword>
<feature type="chain" id="PRO_5046438088" evidence="1">
    <location>
        <begin position="19"/>
        <end position="247"/>
    </location>
</feature>
<protein>
    <submittedName>
        <fullName evidence="2">Energy transducer TonB</fullName>
    </submittedName>
</protein>
<sequence>MRLAIVALAAMFCVAAAAAPKQSKQPESIDVWIGGALEIDEQGNVVGLEWDKGSALQAAIAGDLSPAVRHWKFVPATVNGQSANVRTGLLVHVVLEPIENGAAARLHVVRVRTGAMAFGALPDGPRYPKDAMFDDVSAVLELLVEVEADGTPVVRDIGYESSSRSDRYRKLFLASVMEFLEHRTFRPEVVAGHVVRAPVSMTSAFCSGNTRWCETHAKADKRELPVGLHMAESSAVALRTDADSLVP</sequence>
<feature type="signal peptide" evidence="1">
    <location>
        <begin position="1"/>
        <end position="18"/>
    </location>
</feature>